<accession>I7GIB1</accession>
<name>I7GIB1_MACFA</name>
<protein>
    <submittedName>
        <fullName evidence="1">Macaca fascicularis brain cDNA clone: QflA-18552, similar to human homer homolog 1 (Drosophila) (HOMER1), mRNA, RefSeq: NM_004272.3</fullName>
    </submittedName>
</protein>
<dbReference type="EMBL" id="AB172536">
    <property type="protein sequence ID" value="BAE89598.1"/>
    <property type="molecule type" value="mRNA"/>
</dbReference>
<reference evidence="1" key="1">
    <citation type="journal article" date="2007" name="PLoS Biol.">
        <title>Rate of evolution in brain-expressed genes in humans and other primates.</title>
        <authorList>
            <person name="Wang H.-Y."/>
            <person name="Chien H.-C."/>
            <person name="Osada N."/>
            <person name="Hashimoto K."/>
            <person name="Sugano S."/>
            <person name="Gojobori T."/>
            <person name="Chou C.-K."/>
            <person name="Tsai S.-F."/>
            <person name="Wu C.-I."/>
            <person name="Shen C.-K.J."/>
        </authorList>
    </citation>
    <scope>NUCLEOTIDE SEQUENCE</scope>
</reference>
<sequence>MYSIWDKVDTSAHIYKIFLRLLTIHLQ</sequence>
<dbReference type="AlphaFoldDB" id="I7GIB1"/>
<organism evidence="1">
    <name type="scientific">Macaca fascicularis</name>
    <name type="common">Crab-eating macaque</name>
    <name type="synonym">Cynomolgus monkey</name>
    <dbReference type="NCBI Taxonomy" id="9541"/>
    <lineage>
        <taxon>Eukaryota</taxon>
        <taxon>Metazoa</taxon>
        <taxon>Chordata</taxon>
        <taxon>Craniata</taxon>
        <taxon>Vertebrata</taxon>
        <taxon>Euteleostomi</taxon>
        <taxon>Mammalia</taxon>
        <taxon>Eutheria</taxon>
        <taxon>Euarchontoglires</taxon>
        <taxon>Primates</taxon>
        <taxon>Haplorrhini</taxon>
        <taxon>Catarrhini</taxon>
        <taxon>Cercopithecidae</taxon>
        <taxon>Cercopithecinae</taxon>
        <taxon>Macaca</taxon>
    </lineage>
</organism>
<evidence type="ECO:0000313" key="1">
    <source>
        <dbReference type="EMBL" id="BAE89598.1"/>
    </source>
</evidence>
<proteinExistence type="evidence at transcript level"/>